<proteinExistence type="inferred from homology"/>
<dbReference type="InParanoid" id="A0A1S3J828"/>
<dbReference type="Gene3D" id="3.40.830.10">
    <property type="entry name" value="LigB-like"/>
    <property type="match status" value="1"/>
</dbReference>
<evidence type="ECO:0000313" key="3">
    <source>
        <dbReference type="RefSeq" id="XP_013406557.1"/>
    </source>
</evidence>
<reference evidence="3" key="1">
    <citation type="submission" date="2025-08" db="UniProtKB">
        <authorList>
            <consortium name="RefSeq"/>
        </authorList>
    </citation>
    <scope>IDENTIFICATION</scope>
    <source>
        <tissue evidence="3">Gonads</tissue>
    </source>
</reference>
<dbReference type="FunCoup" id="A0A1S3J828">
    <property type="interactions" value="2375"/>
</dbReference>
<dbReference type="Pfam" id="PF01875">
    <property type="entry name" value="Memo"/>
    <property type="match status" value="1"/>
</dbReference>
<sequence>MVSSSEDLFIEENFRKLKCREKCTGHKKKGVVELKRVFILGPSHHVRLSGCALSTTEKYETPLYDLLLDQKIYEELYSTGSFEPMTIGTDEGEHSIEMHLPYIAKVMESRQGQFTIVPVLVGSLSTDKERHYGQIFSRFLADPENLFVISSDFCHWGKRFHYTHYDKSCGDIWQSIETLDRKGMDLIESLNPMAFAEYLRKFGNTICGRHPIGVLLNAVDALKKHSNGRTMSMKFVQYAQSNQCHSTSDSSVSYASASLVLR</sequence>
<dbReference type="CDD" id="cd07361">
    <property type="entry name" value="MEMO_like"/>
    <property type="match status" value="1"/>
</dbReference>
<name>A0A1S3J828_LINAN</name>
<comment type="similarity">
    <text evidence="1">Belongs to the MEMO1 family.</text>
</comment>
<accession>A0A1S3J828</accession>
<dbReference type="RefSeq" id="XP_013406557.1">
    <property type="nucleotide sequence ID" value="XM_013551103.1"/>
</dbReference>
<dbReference type="KEGG" id="lak:106171014"/>
<dbReference type="STRING" id="7574.A0A1S3J828"/>
<keyword evidence="2" id="KW-1185">Reference proteome</keyword>
<dbReference type="OrthoDB" id="417112at2759"/>
<dbReference type="PANTHER" id="PTHR11060">
    <property type="entry name" value="PROTEIN MEMO1"/>
    <property type="match status" value="1"/>
</dbReference>
<protein>
    <submittedName>
        <fullName evidence="3">Protein MEMO1-like</fullName>
    </submittedName>
</protein>
<organism evidence="2 3">
    <name type="scientific">Lingula anatina</name>
    <name type="common">Brachiopod</name>
    <name type="synonym">Lingula unguis</name>
    <dbReference type="NCBI Taxonomy" id="7574"/>
    <lineage>
        <taxon>Eukaryota</taxon>
        <taxon>Metazoa</taxon>
        <taxon>Spiralia</taxon>
        <taxon>Lophotrochozoa</taxon>
        <taxon>Brachiopoda</taxon>
        <taxon>Linguliformea</taxon>
        <taxon>Lingulata</taxon>
        <taxon>Lingulida</taxon>
        <taxon>Linguloidea</taxon>
        <taxon>Lingulidae</taxon>
        <taxon>Lingula</taxon>
    </lineage>
</organism>
<dbReference type="Proteomes" id="UP000085678">
    <property type="component" value="Unplaced"/>
</dbReference>
<dbReference type="InterPro" id="IPR002737">
    <property type="entry name" value="MEMO1_fam"/>
</dbReference>
<evidence type="ECO:0000313" key="2">
    <source>
        <dbReference type="Proteomes" id="UP000085678"/>
    </source>
</evidence>
<dbReference type="PANTHER" id="PTHR11060:SF0">
    <property type="entry name" value="PROTEIN MEMO1"/>
    <property type="match status" value="1"/>
</dbReference>
<evidence type="ECO:0000256" key="1">
    <source>
        <dbReference type="ARBA" id="ARBA00006315"/>
    </source>
</evidence>
<dbReference type="GeneID" id="106171014"/>
<dbReference type="NCBIfam" id="TIGR04336">
    <property type="entry name" value="AmmeMemoSam_B"/>
    <property type="match status" value="1"/>
</dbReference>
<dbReference type="AlphaFoldDB" id="A0A1S3J828"/>
<gene>
    <name evidence="3" type="primary">LOC106171014</name>
</gene>